<dbReference type="InterPro" id="IPR046377">
    <property type="entry name" value="DHU1"/>
</dbReference>
<protein>
    <submittedName>
        <fullName evidence="1">Uncharacterized protein</fullName>
    </submittedName>
</protein>
<dbReference type="PANTHER" id="PTHR47201:SF1">
    <property type="entry name" value="PROTEIN DWD HYPERSENSITIVE TO UV-B 1"/>
    <property type="match status" value="1"/>
</dbReference>
<accession>A0ABS8S2Z0</accession>
<evidence type="ECO:0000313" key="2">
    <source>
        <dbReference type="Proteomes" id="UP000823775"/>
    </source>
</evidence>
<reference evidence="1 2" key="1">
    <citation type="journal article" date="2021" name="BMC Genomics">
        <title>Datura genome reveals duplications of psychoactive alkaloid biosynthetic genes and high mutation rate following tissue culture.</title>
        <authorList>
            <person name="Rajewski A."/>
            <person name="Carter-House D."/>
            <person name="Stajich J."/>
            <person name="Litt A."/>
        </authorList>
    </citation>
    <scope>NUCLEOTIDE SEQUENCE [LARGE SCALE GENOMIC DNA]</scope>
    <source>
        <strain evidence="1">AR-01</strain>
    </source>
</reference>
<dbReference type="Proteomes" id="UP000823775">
    <property type="component" value="Unassembled WGS sequence"/>
</dbReference>
<dbReference type="PANTHER" id="PTHR47201">
    <property type="entry name" value="BNAC09G30780D PROTEIN"/>
    <property type="match status" value="1"/>
</dbReference>
<dbReference type="EMBL" id="JACEIK010000252">
    <property type="protein sequence ID" value="MCD7453460.1"/>
    <property type="molecule type" value="Genomic_DNA"/>
</dbReference>
<evidence type="ECO:0000313" key="1">
    <source>
        <dbReference type="EMBL" id="MCD7453460.1"/>
    </source>
</evidence>
<keyword evidence="2" id="KW-1185">Reference proteome</keyword>
<organism evidence="1 2">
    <name type="scientific">Datura stramonium</name>
    <name type="common">Jimsonweed</name>
    <name type="synonym">Common thornapple</name>
    <dbReference type="NCBI Taxonomy" id="4076"/>
    <lineage>
        <taxon>Eukaryota</taxon>
        <taxon>Viridiplantae</taxon>
        <taxon>Streptophyta</taxon>
        <taxon>Embryophyta</taxon>
        <taxon>Tracheophyta</taxon>
        <taxon>Spermatophyta</taxon>
        <taxon>Magnoliopsida</taxon>
        <taxon>eudicotyledons</taxon>
        <taxon>Gunneridae</taxon>
        <taxon>Pentapetalae</taxon>
        <taxon>asterids</taxon>
        <taxon>lamiids</taxon>
        <taxon>Solanales</taxon>
        <taxon>Solanaceae</taxon>
        <taxon>Solanoideae</taxon>
        <taxon>Datureae</taxon>
        <taxon>Datura</taxon>
    </lineage>
</organism>
<sequence>MKLLSCPIEAAAGLDQILVRQQKEKQEMIEEAIEDANASLMVFGILDGLIMFDDFDQLTSAHVNLPMTYFLVSGYSKHVALYDISSSRQLQKPNQPCYTALSSREGMMGLLSLMTNISLFPLNELQDSLTRIIRNEQVTRCCEVLKEHFPKVSEHK</sequence>
<comment type="caution">
    <text evidence="1">The sequence shown here is derived from an EMBL/GenBank/DDBJ whole genome shotgun (WGS) entry which is preliminary data.</text>
</comment>
<gene>
    <name evidence="1" type="ORF">HAX54_021001</name>
</gene>
<name>A0ABS8S2Z0_DATST</name>
<proteinExistence type="predicted"/>